<dbReference type="SUPFAM" id="SSF56672">
    <property type="entry name" value="DNA/RNA polymerases"/>
    <property type="match status" value="1"/>
</dbReference>
<dbReference type="Gene3D" id="3.90.1600.10">
    <property type="entry name" value="Palm domain of DNA polymerase"/>
    <property type="match status" value="1"/>
</dbReference>
<protein>
    <submittedName>
        <fullName evidence="1">Uncharacterized protein</fullName>
    </submittedName>
</protein>
<proteinExistence type="predicted"/>
<dbReference type="InterPro" id="IPR043502">
    <property type="entry name" value="DNA/RNA_pol_sf"/>
</dbReference>
<sequence>LLPYIAFSNKEFQSLHKFFKETTIYTTYKPFEKSVIYKGFKYDYGVGGIHGCIDSGVYESTDTHMILDIDVAAYYPALAIQNGFYPQHLGRTFVEVYKELFDTRMTAKHEGNKPVNSGLKLALNGVYGKSNDQYSLFYDPMYTMKVTVNGQLLLTMLAEGLVDHVGNIQVLQVNTDGITIKIPRANQDHVKFICEAWEEKTGMILEYGEYKKMIIRDVNNYLAQTTDGYVKPKGCFEIIPMQNGAVAYNKNWSMRVVPKAIHAHYLED</sequence>
<evidence type="ECO:0000313" key="1">
    <source>
        <dbReference type="EMBL" id="GAG01179.1"/>
    </source>
</evidence>
<gene>
    <name evidence="1" type="ORF">S01H1_39805</name>
</gene>
<comment type="caution">
    <text evidence="1">The sequence shown here is derived from an EMBL/GenBank/DDBJ whole genome shotgun (WGS) entry which is preliminary data.</text>
</comment>
<feature type="non-terminal residue" evidence="1">
    <location>
        <position position="1"/>
    </location>
</feature>
<dbReference type="EMBL" id="BARS01025158">
    <property type="protein sequence ID" value="GAG01179.1"/>
    <property type="molecule type" value="Genomic_DNA"/>
</dbReference>
<name>X0U5Z7_9ZZZZ</name>
<dbReference type="InterPro" id="IPR023211">
    <property type="entry name" value="DNA_pol_palm_dom_sf"/>
</dbReference>
<organism evidence="1">
    <name type="scientific">marine sediment metagenome</name>
    <dbReference type="NCBI Taxonomy" id="412755"/>
    <lineage>
        <taxon>unclassified sequences</taxon>
        <taxon>metagenomes</taxon>
        <taxon>ecological metagenomes</taxon>
    </lineage>
</organism>
<feature type="non-terminal residue" evidence="1">
    <location>
        <position position="268"/>
    </location>
</feature>
<accession>X0U5Z7</accession>
<dbReference type="AlphaFoldDB" id="X0U5Z7"/>
<reference evidence="1" key="1">
    <citation type="journal article" date="2014" name="Front. Microbiol.">
        <title>High frequency of phylogenetically diverse reductive dehalogenase-homologous genes in deep subseafloor sedimentary metagenomes.</title>
        <authorList>
            <person name="Kawai M."/>
            <person name="Futagami T."/>
            <person name="Toyoda A."/>
            <person name="Takaki Y."/>
            <person name="Nishi S."/>
            <person name="Hori S."/>
            <person name="Arai W."/>
            <person name="Tsubouchi T."/>
            <person name="Morono Y."/>
            <person name="Uchiyama I."/>
            <person name="Ito T."/>
            <person name="Fujiyama A."/>
            <person name="Inagaki F."/>
            <person name="Takami H."/>
        </authorList>
    </citation>
    <scope>NUCLEOTIDE SEQUENCE</scope>
    <source>
        <strain evidence="1">Expedition CK06-06</strain>
    </source>
</reference>